<keyword evidence="3" id="KW-1185">Reference proteome</keyword>
<accession>A0A9P7Z438</accession>
<feature type="compositionally biased region" description="Basic residues" evidence="1">
    <location>
        <begin position="210"/>
        <end position="219"/>
    </location>
</feature>
<organism evidence="2 3">
    <name type="scientific">Calycina marina</name>
    <dbReference type="NCBI Taxonomy" id="1763456"/>
    <lineage>
        <taxon>Eukaryota</taxon>
        <taxon>Fungi</taxon>
        <taxon>Dikarya</taxon>
        <taxon>Ascomycota</taxon>
        <taxon>Pezizomycotina</taxon>
        <taxon>Leotiomycetes</taxon>
        <taxon>Helotiales</taxon>
        <taxon>Pezizellaceae</taxon>
        <taxon>Calycina</taxon>
    </lineage>
</organism>
<feature type="compositionally biased region" description="Polar residues" evidence="1">
    <location>
        <begin position="291"/>
        <end position="302"/>
    </location>
</feature>
<evidence type="ECO:0000256" key="1">
    <source>
        <dbReference type="SAM" id="MobiDB-lite"/>
    </source>
</evidence>
<feature type="region of interest" description="Disordered" evidence="1">
    <location>
        <begin position="170"/>
        <end position="327"/>
    </location>
</feature>
<dbReference type="Proteomes" id="UP000887226">
    <property type="component" value="Unassembled WGS sequence"/>
</dbReference>
<reference evidence="2" key="1">
    <citation type="journal article" date="2021" name="IMA Fungus">
        <title>Genomic characterization of three marine fungi, including Emericellopsis atlantica sp. nov. with signatures of a generalist lifestyle and marine biomass degradation.</title>
        <authorList>
            <person name="Hagestad O.C."/>
            <person name="Hou L."/>
            <person name="Andersen J.H."/>
            <person name="Hansen E.H."/>
            <person name="Altermark B."/>
            <person name="Li C."/>
            <person name="Kuhnert E."/>
            <person name="Cox R.J."/>
            <person name="Crous P.W."/>
            <person name="Spatafora J.W."/>
            <person name="Lail K."/>
            <person name="Amirebrahimi M."/>
            <person name="Lipzen A."/>
            <person name="Pangilinan J."/>
            <person name="Andreopoulos W."/>
            <person name="Hayes R.D."/>
            <person name="Ng V."/>
            <person name="Grigoriev I.V."/>
            <person name="Jackson S.A."/>
            <person name="Sutton T.D.S."/>
            <person name="Dobson A.D.W."/>
            <person name="Rama T."/>
        </authorList>
    </citation>
    <scope>NUCLEOTIDE SEQUENCE</scope>
    <source>
        <strain evidence="2">TRa3180A</strain>
    </source>
</reference>
<dbReference type="AlphaFoldDB" id="A0A9P7Z438"/>
<feature type="compositionally biased region" description="Basic and acidic residues" evidence="1">
    <location>
        <begin position="186"/>
        <end position="195"/>
    </location>
</feature>
<dbReference type="EMBL" id="MU253871">
    <property type="protein sequence ID" value="KAG9244987.1"/>
    <property type="molecule type" value="Genomic_DNA"/>
</dbReference>
<protein>
    <submittedName>
        <fullName evidence="2">Uncharacterized protein</fullName>
    </submittedName>
</protein>
<name>A0A9P7Z438_9HELO</name>
<sequence length="327" mass="36812">MESILDQINSAQALFTSVSSSLTSAECNMLQNQLDQFAAVIQTVVEFSTEVKQMCGKNYRGRERMYRMLDIVYEGRSQGGSNRPRERALCATRLKVLRSVDHMLLVFITMTYCERDLERMSDVQFKYICRANDLLQKLPPPQDWLKHHEVTQMLQQYNARNCEAYVALKGARDKSDQPPVTAQDEPLTKASHDPQQEPGRGRCLQSLKKVPQKSRKISKLSRFPGKGSTQQKDVDHNIPRAAQATAQQTPGKFQEATAEKHGLKQSNQHGLAHKRRKSLEGIFDVPEPATDVTSATRQNPYSIYTLLNKDGDAPTSKPSIAYSLGGQ</sequence>
<evidence type="ECO:0000313" key="3">
    <source>
        <dbReference type="Proteomes" id="UP000887226"/>
    </source>
</evidence>
<evidence type="ECO:0000313" key="2">
    <source>
        <dbReference type="EMBL" id="KAG9244987.1"/>
    </source>
</evidence>
<proteinExistence type="predicted"/>
<gene>
    <name evidence="2" type="ORF">BJ878DRAFT_503560</name>
</gene>
<comment type="caution">
    <text evidence="2">The sequence shown here is derived from an EMBL/GenBank/DDBJ whole genome shotgun (WGS) entry which is preliminary data.</text>
</comment>